<protein>
    <recommendedName>
        <fullName evidence="1">RWD domain-containing protein</fullName>
    </recommendedName>
</protein>
<accession>A0ABR3FD32</accession>
<dbReference type="PROSITE" id="PS50908">
    <property type="entry name" value="RWD"/>
    <property type="match status" value="1"/>
</dbReference>
<dbReference type="Gene3D" id="3.10.110.10">
    <property type="entry name" value="Ubiquitin Conjugating Enzyme"/>
    <property type="match status" value="1"/>
</dbReference>
<proteinExistence type="predicted"/>
<feature type="non-terminal residue" evidence="2">
    <location>
        <position position="135"/>
    </location>
</feature>
<dbReference type="Proteomes" id="UP001465976">
    <property type="component" value="Unassembled WGS sequence"/>
</dbReference>
<name>A0ABR3FD32_9AGAR</name>
<evidence type="ECO:0000313" key="3">
    <source>
        <dbReference type="Proteomes" id="UP001465976"/>
    </source>
</evidence>
<dbReference type="InterPro" id="IPR016135">
    <property type="entry name" value="UBQ-conjugating_enzyme/RWD"/>
</dbReference>
<dbReference type="EMBL" id="JBAHYK010000533">
    <property type="protein sequence ID" value="KAL0573179.1"/>
    <property type="molecule type" value="Genomic_DNA"/>
</dbReference>
<organism evidence="2 3">
    <name type="scientific">Marasmius crinis-equi</name>
    <dbReference type="NCBI Taxonomy" id="585013"/>
    <lineage>
        <taxon>Eukaryota</taxon>
        <taxon>Fungi</taxon>
        <taxon>Dikarya</taxon>
        <taxon>Basidiomycota</taxon>
        <taxon>Agaricomycotina</taxon>
        <taxon>Agaricomycetes</taxon>
        <taxon>Agaricomycetidae</taxon>
        <taxon>Agaricales</taxon>
        <taxon>Marasmiineae</taxon>
        <taxon>Marasmiaceae</taxon>
        <taxon>Marasmius</taxon>
    </lineage>
</organism>
<dbReference type="InterPro" id="IPR006575">
    <property type="entry name" value="RWD_dom"/>
</dbReference>
<evidence type="ECO:0000313" key="2">
    <source>
        <dbReference type="EMBL" id="KAL0573179.1"/>
    </source>
</evidence>
<sequence length="135" mass="15108">MAEEHGAATVDPECASLQHEEWEVIESIYPDYISQSLDADGSFRLELPVEFGQARTIHIMNDSITDEAEKMALEAAQKAFQEEKGLHSTSSLSLTTLPPLLLHIILPSAYPIRKAPSLLSIRATHLWLQTRQITR</sequence>
<feature type="domain" description="RWD" evidence="1">
    <location>
        <begin position="20"/>
        <end position="135"/>
    </location>
</feature>
<dbReference type="Pfam" id="PF05773">
    <property type="entry name" value="RWD"/>
    <property type="match status" value="1"/>
</dbReference>
<gene>
    <name evidence="2" type="ORF">V5O48_008772</name>
</gene>
<comment type="caution">
    <text evidence="2">The sequence shown here is derived from an EMBL/GenBank/DDBJ whole genome shotgun (WGS) entry which is preliminary data.</text>
</comment>
<keyword evidence="3" id="KW-1185">Reference proteome</keyword>
<evidence type="ECO:0000259" key="1">
    <source>
        <dbReference type="PROSITE" id="PS50908"/>
    </source>
</evidence>
<reference evidence="2 3" key="1">
    <citation type="submission" date="2024-02" db="EMBL/GenBank/DDBJ databases">
        <title>A draft genome for the cacao thread blight pathogen Marasmius crinis-equi.</title>
        <authorList>
            <person name="Cohen S.P."/>
            <person name="Baruah I.K."/>
            <person name="Amoako-Attah I."/>
            <person name="Bukari Y."/>
            <person name="Meinhardt L.W."/>
            <person name="Bailey B.A."/>
        </authorList>
    </citation>
    <scope>NUCLEOTIDE SEQUENCE [LARGE SCALE GENOMIC DNA]</scope>
    <source>
        <strain evidence="2 3">GH-76</strain>
    </source>
</reference>